<proteinExistence type="predicted"/>
<name>A0A2N3LLF1_9BACI</name>
<comment type="caution">
    <text evidence="1">The sequence shown here is derived from an EMBL/GenBank/DDBJ whole genome shotgun (WGS) entry which is preliminary data.</text>
</comment>
<organism evidence="1 2">
    <name type="scientific">Heyndrickxia camelliae</name>
    <dbReference type="NCBI Taxonomy" id="1707093"/>
    <lineage>
        <taxon>Bacteria</taxon>
        <taxon>Bacillati</taxon>
        <taxon>Bacillota</taxon>
        <taxon>Bacilli</taxon>
        <taxon>Bacillales</taxon>
        <taxon>Bacillaceae</taxon>
        <taxon>Heyndrickxia</taxon>
    </lineage>
</organism>
<sequence>MPPQKDTFSQKISANVLYTVSKGQLPRKYESKCPLCPLKRTLSAKKSVQMSFIPCQKDSSRVNMRANVLYAPSKGHFQPKNQCKCPLYRVKRTASAKIREQMSFIPAQKDSFRVKMRANVFYTVSKGHL</sequence>
<gene>
    <name evidence="1" type="ORF">CWO92_09180</name>
</gene>
<dbReference type="Proteomes" id="UP000233440">
    <property type="component" value="Unassembled WGS sequence"/>
</dbReference>
<accession>A0A2N3LLF1</accession>
<evidence type="ECO:0000313" key="2">
    <source>
        <dbReference type="Proteomes" id="UP000233440"/>
    </source>
</evidence>
<dbReference type="AlphaFoldDB" id="A0A2N3LLF1"/>
<dbReference type="EMBL" id="PIQO01000005">
    <property type="protein sequence ID" value="PKR85353.1"/>
    <property type="molecule type" value="Genomic_DNA"/>
</dbReference>
<evidence type="ECO:0000313" key="1">
    <source>
        <dbReference type="EMBL" id="PKR85353.1"/>
    </source>
</evidence>
<protein>
    <submittedName>
        <fullName evidence="1">Uncharacterized protein</fullName>
    </submittedName>
</protein>
<keyword evidence="2" id="KW-1185">Reference proteome</keyword>
<reference evidence="1 2" key="1">
    <citation type="submission" date="2017-11" db="EMBL/GenBank/DDBJ databases">
        <title>Bacillus camelliae sp. nov., isolated from pu'er tea.</title>
        <authorList>
            <person name="Niu L."/>
        </authorList>
    </citation>
    <scope>NUCLEOTIDE SEQUENCE [LARGE SCALE GENOMIC DNA]</scope>
    <source>
        <strain evidence="1 2">7578-1</strain>
    </source>
</reference>